<name>A0ABN4HQ84_9COXI</name>
<comment type="subunit">
    <text evidence="2">Homodimer.</text>
</comment>
<keyword evidence="2" id="KW-0479">Metal-binding</keyword>
<feature type="binding site" evidence="2">
    <location>
        <position position="15"/>
    </location>
    <ligand>
        <name>Mg(2+)</name>
        <dbReference type="ChEBI" id="CHEBI:18420"/>
    </ligand>
</feature>
<feature type="binding site" evidence="2">
    <location>
        <position position="183"/>
    </location>
    <ligand>
        <name>substrate</name>
    </ligand>
</feature>
<protein>
    <recommendedName>
        <fullName evidence="2">Ditrans,polycis-undecaprenyl-diphosphate synthase ((2E,6E)-farnesyl-diphosphate specific)</fullName>
        <ecNumber evidence="2">2.5.1.31</ecNumber>
    </recommendedName>
    <alternativeName>
        <fullName evidence="2">Ditrans,polycis-undecaprenylcistransferase</fullName>
    </alternativeName>
    <alternativeName>
        <fullName evidence="2">Undecaprenyl diphosphate synthase</fullName>
        <shortName evidence="2">UDS</shortName>
    </alternativeName>
    <alternativeName>
        <fullName evidence="2">Undecaprenyl pyrophosphate synthase</fullName>
        <shortName evidence="2">UPP synthase</shortName>
    </alternativeName>
</protein>
<feature type="binding site" evidence="2">
    <location>
        <begin position="60"/>
        <end position="62"/>
    </location>
    <ligand>
        <name>substrate</name>
    </ligand>
</feature>
<keyword evidence="2" id="KW-0573">Peptidoglycan synthesis</keyword>
<dbReference type="PANTHER" id="PTHR10291:SF0">
    <property type="entry name" value="DEHYDRODOLICHYL DIPHOSPHATE SYNTHASE 2"/>
    <property type="match status" value="1"/>
</dbReference>
<comment type="similarity">
    <text evidence="2">Belongs to the UPP synthase family.</text>
</comment>
<keyword evidence="1 2" id="KW-0808">Transferase</keyword>
<sequence length="244" mass="28208">MSSNSLPRHVSIVMDGNGRWAKRRGLPRIAGHRAGAKTVPKVIEYASNKGIEVLTLFAFSLENQARPQPEVDFLMSFFLDSLERNTDELHKNNICLRIIGDHQEFDRKLLAQIYASQELTKNNRGLKLIIALNYSGRWDIVQAAQRLGKKIQNGEINPESITAKLFQEYVFLSDLPEPDLLIRTSGEQRLSNFMLWQAAYTEIYFTPTYWPDFNSNTFEQALAFYQTRQRRFGLTPEQVEEQYV</sequence>
<feature type="binding site" evidence="2">
    <location>
        <position position="20"/>
    </location>
    <ligand>
        <name>substrate</name>
    </ligand>
</feature>
<dbReference type="Gene3D" id="3.40.1180.10">
    <property type="entry name" value="Decaprenyl diphosphate synthase-like"/>
    <property type="match status" value="1"/>
</dbReference>
<accession>A0ABN4HQ84</accession>
<dbReference type="CDD" id="cd00475">
    <property type="entry name" value="Cis_IPPS"/>
    <property type="match status" value="1"/>
</dbReference>
<keyword evidence="2" id="KW-0133">Cell shape</keyword>
<dbReference type="Proteomes" id="UP000063965">
    <property type="component" value="Chromosome"/>
</dbReference>
<feature type="binding site" evidence="2">
    <location>
        <position position="202"/>
    </location>
    <ligand>
        <name>Mg(2+)</name>
        <dbReference type="ChEBI" id="CHEBI:18420"/>
    </ligand>
</feature>
<feature type="binding site" evidence="2">
    <location>
        <begin position="189"/>
        <end position="191"/>
    </location>
    <ligand>
        <name>substrate</name>
    </ligand>
</feature>
<feature type="binding site" evidence="2">
    <location>
        <begin position="16"/>
        <end position="19"/>
    </location>
    <ligand>
        <name>substrate</name>
    </ligand>
</feature>
<gene>
    <name evidence="2 3" type="primary">uppS</name>
    <name evidence="3" type="ORF">CleRT_04110</name>
</gene>
<dbReference type="NCBIfam" id="TIGR00055">
    <property type="entry name" value="uppS"/>
    <property type="match status" value="1"/>
</dbReference>
<proteinExistence type="inferred from homology"/>
<dbReference type="PANTHER" id="PTHR10291">
    <property type="entry name" value="DEHYDRODOLICHYL DIPHOSPHATE SYNTHASE FAMILY MEMBER"/>
    <property type="match status" value="1"/>
</dbReference>
<feature type="binding site" evidence="2">
    <location>
        <position position="28"/>
    </location>
    <ligand>
        <name>substrate</name>
    </ligand>
</feature>
<organism evidence="3 4">
    <name type="scientific">Candidatus Coxiella mudrowiae</name>
    <dbReference type="NCBI Taxonomy" id="2054173"/>
    <lineage>
        <taxon>Bacteria</taxon>
        <taxon>Pseudomonadati</taxon>
        <taxon>Pseudomonadota</taxon>
        <taxon>Gammaproteobacteria</taxon>
        <taxon>Legionellales</taxon>
        <taxon>Coxiellaceae</taxon>
        <taxon>Coxiella</taxon>
    </lineage>
</organism>
<dbReference type="InterPro" id="IPR001441">
    <property type="entry name" value="UPP_synth-like"/>
</dbReference>
<dbReference type="NCBIfam" id="NF011405">
    <property type="entry name" value="PRK14830.1"/>
    <property type="match status" value="1"/>
</dbReference>
<comment type="cofactor">
    <cofactor evidence="2">
        <name>Mg(2+)</name>
        <dbReference type="ChEBI" id="CHEBI:18420"/>
    </cofactor>
    <text evidence="2">Binds 2 magnesium ions per subunit.</text>
</comment>
<dbReference type="PROSITE" id="PS01066">
    <property type="entry name" value="UPP_SYNTHASE"/>
    <property type="match status" value="1"/>
</dbReference>
<comment type="caution">
    <text evidence="2">Lacks conserved residue(s) required for the propagation of feature annotation.</text>
</comment>
<dbReference type="HAMAP" id="MF_01139">
    <property type="entry name" value="ISPT"/>
    <property type="match status" value="1"/>
</dbReference>
<keyword evidence="2" id="KW-0961">Cell wall biogenesis/degradation</keyword>
<dbReference type="SUPFAM" id="SSF64005">
    <property type="entry name" value="Undecaprenyl diphosphate synthase"/>
    <property type="match status" value="1"/>
</dbReference>
<evidence type="ECO:0000256" key="1">
    <source>
        <dbReference type="ARBA" id="ARBA00022679"/>
    </source>
</evidence>
<comment type="catalytic activity">
    <reaction evidence="2">
        <text>8 isopentenyl diphosphate + (2E,6E)-farnesyl diphosphate = di-trans,octa-cis-undecaprenyl diphosphate + 8 diphosphate</text>
        <dbReference type="Rhea" id="RHEA:27551"/>
        <dbReference type="ChEBI" id="CHEBI:33019"/>
        <dbReference type="ChEBI" id="CHEBI:58405"/>
        <dbReference type="ChEBI" id="CHEBI:128769"/>
        <dbReference type="ChEBI" id="CHEBI:175763"/>
        <dbReference type="EC" id="2.5.1.31"/>
    </reaction>
</comment>
<dbReference type="Pfam" id="PF01255">
    <property type="entry name" value="Prenyltransf"/>
    <property type="match status" value="1"/>
</dbReference>
<evidence type="ECO:0000256" key="2">
    <source>
        <dbReference type="HAMAP-Rule" id="MF_01139"/>
    </source>
</evidence>
<keyword evidence="4" id="KW-1185">Reference proteome</keyword>
<comment type="function">
    <text evidence="2">Catalyzes the sequential condensation of isopentenyl diphosphate (IPP) with (2E,6E)-farnesyl diphosphate (E,E-FPP) to yield (2Z,6Z,10Z,14Z,18Z,22Z,26Z,30Z,34E,38E)-undecaprenyl diphosphate (di-trans,octa-cis-UPP). UPP is the precursor of glycosyl carrier lipid in the biosynthesis of bacterial cell wall polysaccharide components such as peptidoglycan and lipopolysaccharide.</text>
</comment>
<dbReference type="InterPro" id="IPR036424">
    <property type="entry name" value="UPP_synth-like_sf"/>
</dbReference>
<feature type="binding site" evidence="2">
    <location>
        <position position="66"/>
    </location>
    <ligand>
        <name>substrate</name>
    </ligand>
</feature>
<feature type="binding site" evidence="2">
    <location>
        <position position="32"/>
    </location>
    <ligand>
        <name>substrate</name>
    </ligand>
</feature>
<dbReference type="EC" id="2.5.1.31" evidence="2"/>
<dbReference type="EMBL" id="CP011126">
    <property type="protein sequence ID" value="AKQ33364.1"/>
    <property type="molecule type" value="Genomic_DNA"/>
</dbReference>
<evidence type="ECO:0000313" key="3">
    <source>
        <dbReference type="EMBL" id="AKQ33364.1"/>
    </source>
</evidence>
<evidence type="ECO:0000313" key="4">
    <source>
        <dbReference type="Proteomes" id="UP000063965"/>
    </source>
</evidence>
<feature type="active site" evidence="2">
    <location>
        <position position="15"/>
    </location>
</feature>
<feature type="active site" description="Proton acceptor" evidence="2">
    <location>
        <position position="63"/>
    </location>
</feature>
<reference evidence="3 4" key="1">
    <citation type="journal article" date="2015" name="Genome Biol. Evol.">
        <title>Distinctive Genome Reduction Rates Revealed by Genomic Analyses of Two Coxiella-Like Endosymbionts in Ticks.</title>
        <authorList>
            <person name="Gottlieb Y."/>
            <person name="Lalzar I."/>
            <person name="Klasson L."/>
        </authorList>
    </citation>
    <scope>NUCLEOTIDE SEQUENCE [LARGE SCALE GENOMIC DNA]</scope>
    <source>
        <strain evidence="3 4">CRt</strain>
    </source>
</reference>
<keyword evidence="2" id="KW-0460">Magnesium</keyword>
<dbReference type="InterPro" id="IPR018520">
    <property type="entry name" value="UPP_synth-like_CS"/>
</dbReference>